<reference evidence="1" key="1">
    <citation type="journal article" date="2013" name="J. Gen. Virol.">
        <title>Ultrastructural and genomic characterization of a second banchine polydnavirus confirms the existence of shared features within this ichnovirus lineage.</title>
        <authorList>
            <person name="Djoumad A."/>
            <person name="Stoltz D."/>
            <person name="Beliveau C."/>
            <person name="Boyle B."/>
            <person name="Kuhn L."/>
            <person name="Cusson M."/>
        </authorList>
    </citation>
    <scope>NUCLEOTIDE SEQUENCE</scope>
</reference>
<protein>
    <submittedName>
        <fullName evidence="1">AsIV-cont00107-ORF1</fullName>
    </submittedName>
</protein>
<evidence type="ECO:0000313" key="1">
    <source>
        <dbReference type="EMBL" id="AGQ20221.1"/>
    </source>
</evidence>
<organism evidence="1">
    <name type="scientific">Apophua simplicipes ichnovirus</name>
    <dbReference type="NCBI Taxonomy" id="1329648"/>
    <lineage>
        <taxon>Viruses</taxon>
        <taxon>Viruses incertae sedis</taxon>
        <taxon>Polydnaviriformidae</taxon>
        <taxon>Ichnoviriform</taxon>
    </lineage>
</organism>
<name>S5DMN7_9VIRU</name>
<proteinExistence type="predicted"/>
<accession>S5DMN7</accession>
<dbReference type="EMBL" id="KC752313">
    <property type="protein sequence ID" value="AGQ20221.1"/>
    <property type="molecule type" value="Genomic_DNA"/>
</dbReference>
<sequence>MSGHHSGSIPVDKLIAEIIACENELLAYRQNEKMGADKSNDIITVRVRKEMLIVELKRAVQFWSVVPAYIEKIILSSTL</sequence>